<evidence type="ECO:0000313" key="3">
    <source>
        <dbReference type="Proteomes" id="UP001243330"/>
    </source>
</evidence>
<evidence type="ECO:0000256" key="1">
    <source>
        <dbReference type="SAM" id="MobiDB-lite"/>
    </source>
</evidence>
<evidence type="ECO:0000313" key="2">
    <source>
        <dbReference type="EMBL" id="KAK1855618.1"/>
    </source>
</evidence>
<gene>
    <name evidence="2" type="ORF">CCHR01_01793</name>
</gene>
<sequence length="386" mass="43033">MTGPSNAYIGHGPATLISEEIADIPINPSACLAQGQPDMPYRWEVEEQNRNISPNSMIPQSVADAFNAQNLMHQKMPVLLPQQPFERYSENDNGAAIFAVDDADLRIDELLELRKSLTTPSPADLRHVNFPKQTAPASKGKAKASEITDHQQPLIAREMAKSATMGYRSLIRSMEHFDELEEAYDNHIRKDVLESPAETDATWPVSQEMQYGYIGQAFAAIFDTASFAEKTAALAKQVRIDETNAATQETPAECQTGASKKRKLDHGGPAATKRLETLNTTEATLADPKSTPQKQLRAIIHYDLTDFEAELRQAQKQQEGFTMKAPWGGKTARVWENYDSFAERWNQICLMLKAKASNRVLNAKRDEESRVGRRVIKSSKAGMVEQ</sequence>
<keyword evidence="3" id="KW-1185">Reference proteome</keyword>
<comment type="caution">
    <text evidence="2">The sequence shown here is derived from an EMBL/GenBank/DDBJ whole genome shotgun (WGS) entry which is preliminary data.</text>
</comment>
<name>A0AAD9EPA1_9PEZI</name>
<reference evidence="2" key="1">
    <citation type="submission" date="2023-01" db="EMBL/GenBank/DDBJ databases">
        <title>Colletotrichum chrysophilum M932 genome sequence.</title>
        <authorList>
            <person name="Baroncelli R."/>
        </authorList>
    </citation>
    <scope>NUCLEOTIDE SEQUENCE</scope>
    <source>
        <strain evidence="2">M932</strain>
    </source>
</reference>
<dbReference type="AlphaFoldDB" id="A0AAD9EPA1"/>
<organism evidence="2 3">
    <name type="scientific">Colletotrichum chrysophilum</name>
    <dbReference type="NCBI Taxonomy" id="1836956"/>
    <lineage>
        <taxon>Eukaryota</taxon>
        <taxon>Fungi</taxon>
        <taxon>Dikarya</taxon>
        <taxon>Ascomycota</taxon>
        <taxon>Pezizomycotina</taxon>
        <taxon>Sordariomycetes</taxon>
        <taxon>Hypocreomycetidae</taxon>
        <taxon>Glomerellales</taxon>
        <taxon>Glomerellaceae</taxon>
        <taxon>Colletotrichum</taxon>
        <taxon>Colletotrichum gloeosporioides species complex</taxon>
    </lineage>
</organism>
<feature type="region of interest" description="Disordered" evidence="1">
    <location>
        <begin position="246"/>
        <end position="272"/>
    </location>
</feature>
<accession>A0AAD9EPA1</accession>
<proteinExistence type="predicted"/>
<dbReference type="EMBL" id="JAQOWY010000019">
    <property type="protein sequence ID" value="KAK1855618.1"/>
    <property type="molecule type" value="Genomic_DNA"/>
</dbReference>
<dbReference type="Proteomes" id="UP001243330">
    <property type="component" value="Unassembled WGS sequence"/>
</dbReference>
<protein>
    <submittedName>
        <fullName evidence="2">Uncharacterized protein</fullName>
    </submittedName>
</protein>